<dbReference type="EMBL" id="JAHCVI010000005">
    <property type="protein sequence ID" value="KAG7285585.1"/>
    <property type="molecule type" value="Genomic_DNA"/>
</dbReference>
<name>A0AAD4HWM8_9PEZI</name>
<evidence type="ECO:0000256" key="1">
    <source>
        <dbReference type="SAM" id="MobiDB-lite"/>
    </source>
</evidence>
<protein>
    <submittedName>
        <fullName evidence="2">Uncharacterized protein</fullName>
    </submittedName>
</protein>
<feature type="compositionally biased region" description="Acidic residues" evidence="1">
    <location>
        <begin position="375"/>
        <end position="404"/>
    </location>
</feature>
<reference evidence="2" key="1">
    <citation type="submission" date="2023-02" db="EMBL/GenBank/DDBJ databases">
        <authorList>
            <person name="Palmer J.M."/>
        </authorList>
    </citation>
    <scope>NUCLEOTIDE SEQUENCE</scope>
    <source>
        <strain evidence="2">FW57</strain>
    </source>
</reference>
<feature type="region of interest" description="Disordered" evidence="1">
    <location>
        <begin position="136"/>
        <end position="157"/>
    </location>
</feature>
<keyword evidence="3" id="KW-1185">Reference proteome</keyword>
<dbReference type="Proteomes" id="UP001197093">
    <property type="component" value="Unassembled WGS sequence"/>
</dbReference>
<accession>A0AAD4HWM8</accession>
<evidence type="ECO:0000313" key="3">
    <source>
        <dbReference type="Proteomes" id="UP001197093"/>
    </source>
</evidence>
<gene>
    <name evidence="2" type="ORF">NEMBOFW57_010214</name>
</gene>
<dbReference type="AlphaFoldDB" id="A0AAD4HWM8"/>
<evidence type="ECO:0000313" key="2">
    <source>
        <dbReference type="EMBL" id="KAG7285585.1"/>
    </source>
</evidence>
<feature type="compositionally biased region" description="Gly residues" evidence="1">
    <location>
        <begin position="143"/>
        <end position="157"/>
    </location>
</feature>
<sequence length="412" mass="45457">MILEHLPPSFFQQDIRRLALSRRWYSLAFPAFYPRIEYTPRVISRLVHRKSAALDRSRALLRKSLRSVHIVLEGLPPITTLVPGSGGGGGATAGDPDLAVYNTPSNLARFLLMLFECHELTRIHFTARWQNQSWRADPLQHRSGGGSSSSSGGSGSGGRGGGGGYLCIHTLEPYLGLLTNVTSLDLDLCGTDVVDITGHPVHFCESVRPLLGRLKTLRLRLRRICHFALWPLEGEGEGKGGAVTLGELRLSVYLGRVSENNPKLNASSSCASPAGWGWSSPMDELRARMRALVKVMREPRRAVMEHLAPSGEVHVWDANTGVCARYGSEKPRRFPLCFEEQLSRTCFSENADYWEWDDEARVGGIPFAYSTGEVSDGDDTDEPEEPEELDEVSEAEDIDMDDDVTTSFAVSV</sequence>
<comment type="caution">
    <text evidence="2">The sequence shown here is derived from an EMBL/GenBank/DDBJ whole genome shotgun (WGS) entry which is preliminary data.</text>
</comment>
<feature type="region of interest" description="Disordered" evidence="1">
    <location>
        <begin position="368"/>
        <end position="412"/>
    </location>
</feature>
<proteinExistence type="predicted"/>
<organism evidence="2 3">
    <name type="scientific">Staphylotrichum longicolle</name>
    <dbReference type="NCBI Taxonomy" id="669026"/>
    <lineage>
        <taxon>Eukaryota</taxon>
        <taxon>Fungi</taxon>
        <taxon>Dikarya</taxon>
        <taxon>Ascomycota</taxon>
        <taxon>Pezizomycotina</taxon>
        <taxon>Sordariomycetes</taxon>
        <taxon>Sordariomycetidae</taxon>
        <taxon>Sordariales</taxon>
        <taxon>Chaetomiaceae</taxon>
        <taxon>Staphylotrichum</taxon>
    </lineage>
</organism>